<proteinExistence type="predicted"/>
<keyword evidence="2" id="KW-1185">Reference proteome</keyword>
<evidence type="ECO:0000313" key="2">
    <source>
        <dbReference type="Proteomes" id="UP001565242"/>
    </source>
</evidence>
<dbReference type="Proteomes" id="UP001565242">
    <property type="component" value="Unassembled WGS sequence"/>
</dbReference>
<evidence type="ECO:0000313" key="1">
    <source>
        <dbReference type="EMBL" id="MEY8538206.1"/>
    </source>
</evidence>
<protein>
    <submittedName>
        <fullName evidence="1">Uncharacterized protein</fullName>
    </submittedName>
</protein>
<name>A0ABV4D8X8_9LACT</name>
<accession>A0ABV4D8X8</accession>
<sequence>MNKKFENVKQELEDKLSYYGELELHKEHSLNDLFAYYIDLNIIPGHLDINIIDVHMKTDGSLMLEKREVGFCIEELAELQKVLSIFYGSPFSLHIDPVEDLEPKYLIHIPPIHLNTLEELKAHIHALKRLLTKVSKALKD</sequence>
<reference evidence="1 2" key="1">
    <citation type="submission" date="2024-03" db="EMBL/GenBank/DDBJ databases">
        <title>Mouse gut bacterial collection (mGBC) of GemPharmatech.</title>
        <authorList>
            <person name="He Y."/>
            <person name="Dong L."/>
            <person name="Wu D."/>
            <person name="Gao X."/>
            <person name="Lin Z."/>
        </authorList>
    </citation>
    <scope>NUCLEOTIDE SEQUENCE [LARGE SCALE GENOMIC DNA]</scope>
    <source>
        <strain evidence="1 2">20-218</strain>
    </source>
</reference>
<dbReference type="EMBL" id="JBCLSQ010000015">
    <property type="protein sequence ID" value="MEY8538206.1"/>
    <property type="molecule type" value="Genomic_DNA"/>
</dbReference>
<comment type="caution">
    <text evidence="1">The sequence shown here is derived from an EMBL/GenBank/DDBJ whole genome shotgun (WGS) entry which is preliminary data.</text>
</comment>
<organism evidence="1 2">
    <name type="scientific">Lactococcus muris</name>
    <dbReference type="NCBI Taxonomy" id="2941330"/>
    <lineage>
        <taxon>Bacteria</taxon>
        <taxon>Bacillati</taxon>
        <taxon>Bacillota</taxon>
        <taxon>Bacilli</taxon>
        <taxon>Lactobacillales</taxon>
        <taxon>Streptococcaceae</taxon>
        <taxon>Lactococcus</taxon>
    </lineage>
</organism>
<dbReference type="RefSeq" id="WP_369918414.1">
    <property type="nucleotide sequence ID" value="NZ_JBCLSQ010000015.1"/>
</dbReference>
<gene>
    <name evidence="1" type="ORF">AALM99_07110</name>
</gene>